<evidence type="ECO:0000313" key="2">
    <source>
        <dbReference type="EMBL" id="AGS33966.1"/>
    </source>
</evidence>
<dbReference type="Gene3D" id="3.40.50.1440">
    <property type="entry name" value="Tubulin/FtsZ, GTPase domain"/>
    <property type="match status" value="1"/>
</dbReference>
<dbReference type="HOGENOM" id="CLU_272959_0_0_11"/>
<dbReference type="PATRIC" id="fig|1224163.3.peg.487"/>
<dbReference type="KEGG" id="cmd:B841_02415"/>
<dbReference type="STRING" id="1224163.B841_02415"/>
<reference evidence="2 3" key="1">
    <citation type="submission" date="2012-11" db="EMBL/GenBank/DDBJ databases">
        <title>The complete genome sequence of Corynebacterium maris Coryn-1 (=DSM 45190).</title>
        <authorList>
            <person name="Schaffert L."/>
            <person name="Albersmeier A."/>
            <person name="Kalinowski J."/>
            <person name="Ruckert C."/>
        </authorList>
    </citation>
    <scope>NUCLEOTIDE SEQUENCE [LARGE SCALE GENOMIC DNA]</scope>
    <source>
        <strain evidence="3">Coryn-1</strain>
    </source>
</reference>
<proteinExistence type="predicted"/>
<organism evidence="2 3">
    <name type="scientific">Corynebacterium maris DSM 45190</name>
    <dbReference type="NCBI Taxonomy" id="1224163"/>
    <lineage>
        <taxon>Bacteria</taxon>
        <taxon>Bacillati</taxon>
        <taxon>Actinomycetota</taxon>
        <taxon>Actinomycetes</taxon>
        <taxon>Mycobacteriales</taxon>
        <taxon>Corynebacteriaceae</taxon>
        <taxon>Corynebacterium</taxon>
    </lineage>
</organism>
<evidence type="ECO:0008006" key="4">
    <source>
        <dbReference type="Google" id="ProtNLM"/>
    </source>
</evidence>
<dbReference type="SUPFAM" id="SSF52490">
    <property type="entry name" value="Tubulin nucleotide-binding domain-like"/>
    <property type="match status" value="1"/>
</dbReference>
<feature type="region of interest" description="Disordered" evidence="1">
    <location>
        <begin position="1166"/>
        <end position="1220"/>
    </location>
</feature>
<protein>
    <recommendedName>
        <fullName evidence="4">Tubulin like</fullName>
    </recommendedName>
</protein>
<accession>S5TGD4</accession>
<dbReference type="OrthoDB" id="4795870at2"/>
<dbReference type="eggNOG" id="ENOG502ZAWP">
    <property type="taxonomic scope" value="Bacteria"/>
</dbReference>
<gene>
    <name evidence="2" type="ORF">B841_02415</name>
</gene>
<keyword evidence="3" id="KW-1185">Reference proteome</keyword>
<name>S5TGD4_9CORY</name>
<sequence length="1220" mass="133682">MLDQLRTYLSEQNEGDTSLPQEWQFVTIDVPVEAEDGPSGLPNVEESGGVYVATGSRSSYAEFDRGLSSQLGSTTNKALGEIATWASTKPEKSMVPIGQGAGQYRGIGRILTIQNLRKIREQLDEAVKRLNNTPGDNSDPLVFVVSSMAGGAGASMFLDVARLLTTINGIQSQNVVAFMYTPEVFEGLPSQSRVGQWPNSLAMFGEAVAAQFGSGAEHDSRLFRAMGINESIKDVTVGRMIPVGARMGEQGTQFGDGTQNSVYRGFGRGLAALMTSPSALRTFKQFVIGNPGDIEVNQNLFGWGVDEVDSIPWGSFGYAQLSLGRDRYAEYAAQRLAHEAFDRLLSGHVDNTKIGQSGTEQLETLIHDNIGFFVQDLRLPTIIVSDEVNPGAYEGWLREEFNSAFNDAVGQMINALGSRLPSGDGQQLTEWRVVIENALRDPSLGEQMRDIAGFGSPSPQQASTGRNVSYRATHQWADRFANRVVEELEGQLSRYGLPYAQELVDKLREALTTKLIPKLREAANWGAQENPLKYPENLNGRLQPLNGRGTVSNSQEIINQILGDYRPNFDQYFMCALAGQLAAVLADFDKNALARLSQELRSTHTVLDEANRAPAESSKLSDVKTDEPAAWPKDGQVPDRFQGSANEIVVSRVDEFRSNYGNHMITVVQEKNDNVRGEKDATAAAATDIILGEWEDSQNSEKAPKDTFAPQLADGVTRGNRMGWVSSLLVADPSNPGEERRNPRTASFDFKLRPKDLLERARMWIRRPNYAFQDFIDMDLRSYLNDHDRMNVNVNEVDMKKRRESLEAAFRQAIANARPLAAVDTDAIKAAYPSSPGSANITLSFSELPFAGMPDVQESLRNVIVDDTSLDQGSSTQSFDSNETQTKTSGVKRIEVFGSYPGYAPLVFSSLLPAIAKDWASRGSNRSTFWQLRRARPLASALPMSDAERQTMIAGWLLGMVTKRINVENPESAYAAAHVYSDYDKKWYSFPRQLLTPPSDFAASYDWMPAVIESVLLAYADSHNKGEDGVTSSLLPYIVLRELYDTALTKPTNAAGQAHSAVTHMAIWLRDGLEPDGVPTSGTNSLDERYQELKTYLQQHAALAQNFIPANASGYNPGAQQRDTAWSDVTSREVAKNMPLYRDLAPDVAAVIPQMLTQLDAAYRRAQDQNDPLAPPPPNRGADSARPEFGAVPQMDFPGGPPSFGGATPPTMPGGAGGLM</sequence>
<dbReference type="InterPro" id="IPR025904">
    <property type="entry name" value="Tubulin-like"/>
</dbReference>
<dbReference type="InterPro" id="IPR036525">
    <property type="entry name" value="Tubulin/FtsZ_GTPase_sf"/>
</dbReference>
<evidence type="ECO:0000256" key="1">
    <source>
        <dbReference type="SAM" id="MobiDB-lite"/>
    </source>
</evidence>
<dbReference type="Proteomes" id="UP000015388">
    <property type="component" value="Chromosome"/>
</dbReference>
<dbReference type="EMBL" id="CP003924">
    <property type="protein sequence ID" value="AGS33966.1"/>
    <property type="molecule type" value="Genomic_DNA"/>
</dbReference>
<dbReference type="Pfam" id="PF13809">
    <property type="entry name" value="Tubulin_2"/>
    <property type="match status" value="1"/>
</dbReference>
<feature type="region of interest" description="Disordered" evidence="1">
    <location>
        <begin position="611"/>
        <end position="637"/>
    </location>
</feature>
<dbReference type="AlphaFoldDB" id="S5TGD4"/>
<evidence type="ECO:0000313" key="3">
    <source>
        <dbReference type="Proteomes" id="UP000015388"/>
    </source>
</evidence>